<reference evidence="2 3" key="1">
    <citation type="submission" date="2022-02" db="EMBL/GenBank/DDBJ databases">
        <authorList>
            <person name="Min J."/>
        </authorList>
    </citation>
    <scope>NUCLEOTIDE SEQUENCE [LARGE SCALE GENOMIC DNA]</scope>
    <source>
        <strain evidence="2 3">GR10-1</strain>
    </source>
</reference>
<evidence type="ECO:0000256" key="1">
    <source>
        <dbReference type="SAM" id="MobiDB-lite"/>
    </source>
</evidence>
<gene>
    <name evidence="2" type="ORF">MKP09_01935</name>
</gene>
<dbReference type="Pfam" id="PF21196">
    <property type="entry name" value="PcrA_UvrD_tudor"/>
    <property type="match status" value="1"/>
</dbReference>
<proteinExistence type="predicted"/>
<feature type="compositionally biased region" description="Basic and acidic residues" evidence="1">
    <location>
        <begin position="1"/>
        <end position="14"/>
    </location>
</feature>
<dbReference type="Proteomes" id="UP001202248">
    <property type="component" value="Unassembled WGS sequence"/>
</dbReference>
<accession>A0ABS9SEI1</accession>
<feature type="region of interest" description="Disordered" evidence="1">
    <location>
        <begin position="1"/>
        <end position="21"/>
    </location>
</feature>
<protein>
    <submittedName>
        <fullName evidence="2">Uncharacterized protein</fullName>
    </submittedName>
</protein>
<dbReference type="EMBL" id="JAKWBL010000001">
    <property type="protein sequence ID" value="MCH5596769.1"/>
    <property type="molecule type" value="Genomic_DNA"/>
</dbReference>
<keyword evidence="3" id="KW-1185">Reference proteome</keyword>
<evidence type="ECO:0000313" key="2">
    <source>
        <dbReference type="EMBL" id="MCH5596769.1"/>
    </source>
</evidence>
<comment type="caution">
    <text evidence="2">The sequence shown here is derived from an EMBL/GenBank/DDBJ whole genome shotgun (WGS) entry which is preliminary data.</text>
</comment>
<organism evidence="2 3">
    <name type="scientific">Niabella ginsengisoli</name>
    <dbReference type="NCBI Taxonomy" id="522298"/>
    <lineage>
        <taxon>Bacteria</taxon>
        <taxon>Pseudomonadati</taxon>
        <taxon>Bacteroidota</taxon>
        <taxon>Chitinophagia</taxon>
        <taxon>Chitinophagales</taxon>
        <taxon>Chitinophagaceae</taxon>
        <taxon>Niabella</taxon>
    </lineage>
</organism>
<dbReference type="RefSeq" id="WP_240826186.1">
    <property type="nucleotide sequence ID" value="NZ_JAKWBL010000001.1"/>
</dbReference>
<name>A0ABS9SEI1_9BACT</name>
<evidence type="ECO:0000313" key="3">
    <source>
        <dbReference type="Proteomes" id="UP001202248"/>
    </source>
</evidence>
<sequence>MPPKAENKVAEHTPTEGFTPSDVKELAVGNKVEHQKFGFGEIVKMEGASHNPMAVIKFDANGEKRYC</sequence>